<proteinExistence type="predicted"/>
<name>A0A9Q3GMF2_9BASI</name>
<sequence>MSSPKAHTPPGIVEMEDSPGPLKKIIKARKIRLNGKDQKQYLVRFENQPADTDKWLAEDTIPDGNLHFRRFSASKKTKQSHEG</sequence>
<evidence type="ECO:0000313" key="2">
    <source>
        <dbReference type="EMBL" id="MBW0472092.1"/>
    </source>
</evidence>
<dbReference type="InterPro" id="IPR016197">
    <property type="entry name" value="Chromo-like_dom_sf"/>
</dbReference>
<protein>
    <recommendedName>
        <fullName evidence="4">Chromo domain-containing protein</fullName>
    </recommendedName>
</protein>
<accession>A0A9Q3GMF2</accession>
<dbReference type="Proteomes" id="UP000765509">
    <property type="component" value="Unassembled WGS sequence"/>
</dbReference>
<comment type="caution">
    <text evidence="2">The sequence shown here is derived from an EMBL/GenBank/DDBJ whole genome shotgun (WGS) entry which is preliminary data.</text>
</comment>
<keyword evidence="3" id="KW-1185">Reference proteome</keyword>
<evidence type="ECO:0000313" key="3">
    <source>
        <dbReference type="Proteomes" id="UP000765509"/>
    </source>
</evidence>
<dbReference type="EMBL" id="AVOT02002970">
    <property type="protein sequence ID" value="MBW0472092.1"/>
    <property type="molecule type" value="Genomic_DNA"/>
</dbReference>
<evidence type="ECO:0000256" key="1">
    <source>
        <dbReference type="SAM" id="MobiDB-lite"/>
    </source>
</evidence>
<evidence type="ECO:0008006" key="4">
    <source>
        <dbReference type="Google" id="ProtNLM"/>
    </source>
</evidence>
<feature type="region of interest" description="Disordered" evidence="1">
    <location>
        <begin position="1"/>
        <end position="20"/>
    </location>
</feature>
<dbReference type="SUPFAM" id="SSF54160">
    <property type="entry name" value="Chromo domain-like"/>
    <property type="match status" value="1"/>
</dbReference>
<dbReference type="AlphaFoldDB" id="A0A9Q3GMF2"/>
<reference evidence="2" key="1">
    <citation type="submission" date="2021-03" db="EMBL/GenBank/DDBJ databases">
        <title>Draft genome sequence of rust myrtle Austropuccinia psidii MF-1, a brazilian biotype.</title>
        <authorList>
            <person name="Quecine M.C."/>
            <person name="Pachon D.M.R."/>
            <person name="Bonatelli M.L."/>
            <person name="Correr F.H."/>
            <person name="Franceschini L.M."/>
            <person name="Leite T.F."/>
            <person name="Margarido G.R.A."/>
            <person name="Almeida C.A."/>
            <person name="Ferrarezi J.A."/>
            <person name="Labate C.A."/>
        </authorList>
    </citation>
    <scope>NUCLEOTIDE SEQUENCE</scope>
    <source>
        <strain evidence="2">MF-1</strain>
    </source>
</reference>
<organism evidence="2 3">
    <name type="scientific">Austropuccinia psidii MF-1</name>
    <dbReference type="NCBI Taxonomy" id="1389203"/>
    <lineage>
        <taxon>Eukaryota</taxon>
        <taxon>Fungi</taxon>
        <taxon>Dikarya</taxon>
        <taxon>Basidiomycota</taxon>
        <taxon>Pucciniomycotina</taxon>
        <taxon>Pucciniomycetes</taxon>
        <taxon>Pucciniales</taxon>
        <taxon>Sphaerophragmiaceae</taxon>
        <taxon>Austropuccinia</taxon>
    </lineage>
</organism>
<gene>
    <name evidence="2" type="ORF">O181_011807</name>
</gene>